<accession>A0AAQ3RBI7</accession>
<sequence>MPPSSLLKYAVSYKKKDGSLSISDDKLALTWSPSGGSPTVTIATADITNLQQTPASSPRVALKVFVGEEGHVFSFTNKEEPRQDADAVTAALRTVLTAKSTGVATQLAPSRTSTPAQNGGSNTPQPAAMAIAKAVSSRTDEDKQYDDAELKNNIELQRTLLASDKALNERFQQALRNKPESVSGIQFTAQFWSTRIHLLRAHAIERAQKQGEYNVLPDIKYTITPGLDGKADTKHINITKDQIRLIFKQYPVVRKAYDENCPPWTPPQFWEHFFASRLLKKLKGFVITREDAVDPKLDKYLDHRDAGPLSISQIPRFMDLAGNSQNHSQRQGNRPDVEMRESTYDQPILHTLNRLSEKLLSHVAPEDSEAHAPIGMDEQTFEELRLRDLAMEDVDNRITLNLREQQHYSGPGDDDLSADAKRYAQQDPKQVLTLLNSALQPVNLGSDESGTLRLDRAIGYHSDDDDSDTEMANGQTNGNTSKKKRLRIGSHAAITNTSTSIVSSISRRRKAASSDPHSLHGLSQSTFDTLTITHNTTTEFLHYFWSLFHSGDASKSSELAQLVTTLDRSLERIDAVGVQADKERNEKIEKMKTQVREYYERTGKRRKIDENAVTGGKKIVDAMVKPTVEALAVAVKAYRKAYDEQTKEAAATATGLSG</sequence>
<feature type="region of interest" description="Disordered" evidence="7">
    <location>
        <begin position="103"/>
        <end position="125"/>
    </location>
</feature>
<keyword evidence="6" id="KW-0539">Nucleus</keyword>
<evidence type="ECO:0000256" key="5">
    <source>
        <dbReference type="ARBA" id="ARBA00023163"/>
    </source>
</evidence>
<comment type="subcellular location">
    <subcellularLocation>
        <location evidence="1">Nucleus</location>
    </subcellularLocation>
</comment>
<comment type="similarity">
    <text evidence="2">Belongs to the TFB1 family.</text>
</comment>
<name>A0AAQ3RBI7_9PEZI</name>
<evidence type="ECO:0000313" key="10">
    <source>
        <dbReference type="Proteomes" id="UP001303373"/>
    </source>
</evidence>
<dbReference type="CDD" id="cd13229">
    <property type="entry name" value="PH_TFIIH"/>
    <property type="match status" value="1"/>
</dbReference>
<feature type="region of interest" description="Disordered" evidence="7">
    <location>
        <begin position="461"/>
        <end position="484"/>
    </location>
</feature>
<dbReference type="GO" id="GO:0006289">
    <property type="term" value="P:nucleotide-excision repair"/>
    <property type="evidence" value="ECO:0007669"/>
    <property type="project" value="InterPro"/>
</dbReference>
<dbReference type="PROSITE" id="PS50858">
    <property type="entry name" value="BSD"/>
    <property type="match status" value="1"/>
</dbReference>
<keyword evidence="3" id="KW-0677">Repeat</keyword>
<gene>
    <name evidence="9" type="ORF">R9X50_00307700</name>
</gene>
<reference evidence="9 10" key="1">
    <citation type="submission" date="2023-11" db="EMBL/GenBank/DDBJ databases">
        <title>An acidophilic fungus is an integral part of prey digestion in a carnivorous sundew plant.</title>
        <authorList>
            <person name="Tsai I.J."/>
        </authorList>
    </citation>
    <scope>NUCLEOTIDE SEQUENCE [LARGE SCALE GENOMIC DNA]</scope>
    <source>
        <strain evidence="9">169a</strain>
    </source>
</reference>
<feature type="compositionally biased region" description="Polar residues" evidence="7">
    <location>
        <begin position="470"/>
        <end position="480"/>
    </location>
</feature>
<evidence type="ECO:0000256" key="6">
    <source>
        <dbReference type="ARBA" id="ARBA00023242"/>
    </source>
</evidence>
<evidence type="ECO:0000256" key="4">
    <source>
        <dbReference type="ARBA" id="ARBA00023015"/>
    </source>
</evidence>
<evidence type="ECO:0000256" key="3">
    <source>
        <dbReference type="ARBA" id="ARBA00022737"/>
    </source>
</evidence>
<dbReference type="SUPFAM" id="SSF50729">
    <property type="entry name" value="PH domain-like"/>
    <property type="match status" value="1"/>
</dbReference>
<evidence type="ECO:0000256" key="1">
    <source>
        <dbReference type="ARBA" id="ARBA00004123"/>
    </source>
</evidence>
<dbReference type="InterPro" id="IPR005607">
    <property type="entry name" value="BSD_dom"/>
</dbReference>
<proteinExistence type="inferred from homology"/>
<dbReference type="InterPro" id="IPR013876">
    <property type="entry name" value="TFIIH_BTF_p62_N"/>
</dbReference>
<dbReference type="InterPro" id="IPR027079">
    <property type="entry name" value="Tfb1/GTF2H1"/>
</dbReference>
<dbReference type="GO" id="GO:0006351">
    <property type="term" value="P:DNA-templated transcription"/>
    <property type="evidence" value="ECO:0007669"/>
    <property type="project" value="InterPro"/>
</dbReference>
<protein>
    <submittedName>
        <fullName evidence="9">Rna polymerase ii transcription factor b subunit 1</fullName>
    </submittedName>
</protein>
<dbReference type="SMART" id="SM00751">
    <property type="entry name" value="BSD"/>
    <property type="match status" value="2"/>
</dbReference>
<dbReference type="Proteomes" id="UP001303373">
    <property type="component" value="Chromosome 4"/>
</dbReference>
<feature type="domain" description="BSD" evidence="8">
    <location>
        <begin position="230"/>
        <end position="281"/>
    </location>
</feature>
<evidence type="ECO:0000259" key="8">
    <source>
        <dbReference type="PROSITE" id="PS50858"/>
    </source>
</evidence>
<evidence type="ECO:0000256" key="2">
    <source>
        <dbReference type="ARBA" id="ARBA00009448"/>
    </source>
</evidence>
<keyword evidence="10" id="KW-1185">Reference proteome</keyword>
<dbReference type="InterPro" id="IPR011993">
    <property type="entry name" value="PH-like_dom_sf"/>
</dbReference>
<dbReference type="EMBL" id="CP138583">
    <property type="protein sequence ID" value="WPH00253.1"/>
    <property type="molecule type" value="Genomic_DNA"/>
</dbReference>
<evidence type="ECO:0000256" key="7">
    <source>
        <dbReference type="SAM" id="MobiDB-lite"/>
    </source>
</evidence>
<dbReference type="AlphaFoldDB" id="A0AAQ3RBI7"/>
<dbReference type="GO" id="GO:0000439">
    <property type="term" value="C:transcription factor TFIIH core complex"/>
    <property type="evidence" value="ECO:0007669"/>
    <property type="project" value="InterPro"/>
</dbReference>
<dbReference type="Gene3D" id="2.30.29.30">
    <property type="entry name" value="Pleckstrin-homology domain (PH domain)/Phosphotyrosine-binding domain (PTB)"/>
    <property type="match status" value="1"/>
</dbReference>
<dbReference type="PANTHER" id="PTHR12856">
    <property type="entry name" value="TRANSCRIPTION INITIATION FACTOR IIH-RELATED"/>
    <property type="match status" value="1"/>
</dbReference>
<dbReference type="Pfam" id="PF08567">
    <property type="entry name" value="PH_TFIIH"/>
    <property type="match status" value="1"/>
</dbReference>
<organism evidence="9 10">
    <name type="scientific">Acrodontium crateriforme</name>
    <dbReference type="NCBI Taxonomy" id="150365"/>
    <lineage>
        <taxon>Eukaryota</taxon>
        <taxon>Fungi</taxon>
        <taxon>Dikarya</taxon>
        <taxon>Ascomycota</taxon>
        <taxon>Pezizomycotina</taxon>
        <taxon>Dothideomycetes</taxon>
        <taxon>Dothideomycetidae</taxon>
        <taxon>Mycosphaerellales</taxon>
        <taxon>Teratosphaeriaceae</taxon>
        <taxon>Acrodontium</taxon>
    </lineage>
</organism>
<keyword evidence="5" id="KW-0804">Transcription</keyword>
<evidence type="ECO:0000313" key="9">
    <source>
        <dbReference type="EMBL" id="WPH00253.1"/>
    </source>
</evidence>
<keyword evidence="4" id="KW-0805">Transcription regulation</keyword>
<dbReference type="Pfam" id="PF03909">
    <property type="entry name" value="BSD"/>
    <property type="match status" value="2"/>
</dbReference>